<dbReference type="Proteomes" id="UP000233534">
    <property type="component" value="Chromosome"/>
</dbReference>
<dbReference type="Pfam" id="PF07963">
    <property type="entry name" value="N_methyl"/>
    <property type="match status" value="1"/>
</dbReference>
<keyword evidence="1" id="KW-1133">Transmembrane helix</keyword>
<keyword evidence="3" id="KW-1185">Reference proteome</keyword>
<evidence type="ECO:0000313" key="2">
    <source>
        <dbReference type="EMBL" id="AUG57921.1"/>
    </source>
</evidence>
<sequence>MKCFLKSKKGMTLIEVILALSLLAIFTLPLTIGFMNSLLISRKIERENHVNAVTSIIKERVQDALIDENIDLPYVSGGTFNIIDFVSSNIVGDGGESDPIEVEYSSDDGEKNNYKFFYRLSYHHDSCYDEEYETVYHVIVSVYLVNRDFKGTLQEAITQNKYNSVNIFKVGADVRKKLHAHSEEPGEEP</sequence>
<dbReference type="RefSeq" id="WP_242971545.1">
    <property type="nucleotide sequence ID" value="NZ_CP025197.1"/>
</dbReference>
<reference evidence="2 3" key="1">
    <citation type="submission" date="2017-12" db="EMBL/GenBank/DDBJ databases">
        <title>Complete genome sequence of Herbivorax saccincola GGR1, a novel Cellulosome-producing hydrolytic bacterium in a thermophilic biogas plant, established by Illumina and Nanopore MinION sequencing.</title>
        <authorList>
            <person name="Pechtl A."/>
            <person name="Ruckert C."/>
            <person name="Koeck D.E."/>
            <person name="Maus I."/>
            <person name="Winkler A."/>
            <person name="Kalinowski J."/>
            <person name="Puhler A."/>
            <person name="Schwarz W.W."/>
            <person name="Zverlov V.V."/>
            <person name="Schluter A."/>
            <person name="Liebl W."/>
        </authorList>
    </citation>
    <scope>NUCLEOTIDE SEQUENCE [LARGE SCALE GENOMIC DNA]</scope>
    <source>
        <strain evidence="3">SR1</strain>
    </source>
</reference>
<accession>A0A2K9EMU0</accession>
<keyword evidence="1" id="KW-0812">Transmembrane</keyword>
<keyword evidence="1" id="KW-0472">Membrane</keyword>
<proteinExistence type="predicted"/>
<evidence type="ECO:0000256" key="1">
    <source>
        <dbReference type="SAM" id="Phobius"/>
    </source>
</evidence>
<evidence type="ECO:0000313" key="3">
    <source>
        <dbReference type="Proteomes" id="UP000233534"/>
    </source>
</evidence>
<dbReference type="EMBL" id="CP025197">
    <property type="protein sequence ID" value="AUG57921.1"/>
    <property type="molecule type" value="Genomic_DNA"/>
</dbReference>
<feature type="transmembrane region" description="Helical" evidence="1">
    <location>
        <begin position="12"/>
        <end position="35"/>
    </location>
</feature>
<protein>
    <recommendedName>
        <fullName evidence="4">Prepilin-type N-terminal cleavage/methylation domain-containing protein</fullName>
    </recommendedName>
</protein>
<dbReference type="InterPro" id="IPR012902">
    <property type="entry name" value="N_methyl_site"/>
</dbReference>
<name>A0A2K9EMU0_9FIRM</name>
<dbReference type="AlphaFoldDB" id="A0A2K9EMU0"/>
<dbReference type="KEGG" id="hsc:HVS_10120"/>
<dbReference type="NCBIfam" id="TIGR02532">
    <property type="entry name" value="IV_pilin_GFxxxE"/>
    <property type="match status" value="1"/>
</dbReference>
<organism evidence="2 3">
    <name type="scientific">Acetivibrio saccincola</name>
    <dbReference type="NCBI Taxonomy" id="1677857"/>
    <lineage>
        <taxon>Bacteria</taxon>
        <taxon>Bacillati</taxon>
        <taxon>Bacillota</taxon>
        <taxon>Clostridia</taxon>
        <taxon>Eubacteriales</taxon>
        <taxon>Oscillospiraceae</taxon>
        <taxon>Acetivibrio</taxon>
    </lineage>
</organism>
<evidence type="ECO:0008006" key="4">
    <source>
        <dbReference type="Google" id="ProtNLM"/>
    </source>
</evidence>
<gene>
    <name evidence="2" type="ORF">HVS_10120</name>
</gene>